<keyword evidence="8" id="KW-1185">Reference proteome</keyword>
<dbReference type="InterPro" id="IPR029479">
    <property type="entry name" value="Nitroreductase"/>
</dbReference>
<comment type="similarity">
    <text evidence="2">Belongs to the nitroreductase family.</text>
</comment>
<dbReference type="Gene3D" id="3.40.109.10">
    <property type="entry name" value="NADH Oxidase"/>
    <property type="match status" value="1"/>
</dbReference>
<protein>
    <recommendedName>
        <fullName evidence="6">Nitroreductase domain-containing protein</fullName>
    </recommendedName>
</protein>
<dbReference type="SUPFAM" id="SSF55469">
    <property type="entry name" value="FMN-dependent nitroreductase-like"/>
    <property type="match status" value="1"/>
</dbReference>
<feature type="domain" description="Nitroreductase" evidence="6">
    <location>
        <begin position="7"/>
        <end position="167"/>
    </location>
</feature>
<dbReference type="Pfam" id="PF00881">
    <property type="entry name" value="Nitroreductase"/>
    <property type="match status" value="1"/>
</dbReference>
<sequence>MNVTESINARRSVRSFDDQAIPADIIDQLVTLGTKAATGSGQQAWGFVIITDKNDMKRLSDEIKKYLGENFEKYPYLQQYKNWIKDENYNVFYDAPCLLIIYGNTNSHWHVYDCTLAAGNIMLASVEYGLGTCWIGFAEYICDTAAFKSKYNIPEFYKLICPMVVGYPAAPLAPLSRKPAPIFYRG</sequence>
<evidence type="ECO:0000256" key="1">
    <source>
        <dbReference type="ARBA" id="ARBA00001917"/>
    </source>
</evidence>
<proteinExistence type="inferred from homology"/>
<gene>
    <name evidence="7" type="ORF">SPSIL_013680</name>
</gene>
<dbReference type="InterPro" id="IPR000415">
    <property type="entry name" value="Nitroreductase-like"/>
</dbReference>
<comment type="cofactor">
    <cofactor evidence="1">
        <name>FMN</name>
        <dbReference type="ChEBI" id="CHEBI:58210"/>
    </cofactor>
</comment>
<name>A0ABZ3IHW6_9FIRM</name>
<reference evidence="7" key="1">
    <citation type="submission" date="2024-05" db="EMBL/GenBank/DDBJ databases">
        <title>Isolation and characterization of Sporomusa carbonis sp. nov., a carboxydotrophic hydrogenogen in the genus of Sporomusa isolated from a charcoal burning pile.</title>
        <authorList>
            <person name="Boeer T."/>
            <person name="Rosenbaum F."/>
            <person name="Eysell L."/>
            <person name="Mueller V."/>
            <person name="Daniel R."/>
            <person name="Poehlein A."/>
        </authorList>
    </citation>
    <scope>NUCLEOTIDE SEQUENCE [LARGE SCALE GENOMIC DNA]</scope>
    <source>
        <strain evidence="7">DSM 10669</strain>
    </source>
</reference>
<dbReference type="CDD" id="cd02136">
    <property type="entry name" value="PnbA_NfnB-like"/>
    <property type="match status" value="1"/>
</dbReference>
<keyword evidence="3" id="KW-0285">Flavoprotein</keyword>
<dbReference type="PANTHER" id="PTHR43673">
    <property type="entry name" value="NAD(P)H NITROREDUCTASE YDGI-RELATED"/>
    <property type="match status" value="1"/>
</dbReference>
<evidence type="ECO:0000313" key="8">
    <source>
        <dbReference type="Proteomes" id="UP000216752"/>
    </source>
</evidence>
<keyword evidence="5" id="KW-0560">Oxidoreductase</keyword>
<evidence type="ECO:0000259" key="6">
    <source>
        <dbReference type="Pfam" id="PF00881"/>
    </source>
</evidence>
<keyword evidence="4" id="KW-0288">FMN</keyword>
<organism evidence="7 8">
    <name type="scientific">Sporomusa silvacetica DSM 10669</name>
    <dbReference type="NCBI Taxonomy" id="1123289"/>
    <lineage>
        <taxon>Bacteria</taxon>
        <taxon>Bacillati</taxon>
        <taxon>Bacillota</taxon>
        <taxon>Negativicutes</taxon>
        <taxon>Selenomonadales</taxon>
        <taxon>Sporomusaceae</taxon>
        <taxon>Sporomusa</taxon>
    </lineage>
</organism>
<evidence type="ECO:0000313" key="7">
    <source>
        <dbReference type="EMBL" id="XFO65259.1"/>
    </source>
</evidence>
<dbReference type="RefSeq" id="WP_094605906.1">
    <property type="nucleotide sequence ID" value="NZ_CP155573.1"/>
</dbReference>
<dbReference type="PANTHER" id="PTHR43673:SF2">
    <property type="entry name" value="NITROREDUCTASE"/>
    <property type="match status" value="1"/>
</dbReference>
<evidence type="ECO:0000256" key="2">
    <source>
        <dbReference type="ARBA" id="ARBA00007118"/>
    </source>
</evidence>
<evidence type="ECO:0000256" key="5">
    <source>
        <dbReference type="ARBA" id="ARBA00023002"/>
    </source>
</evidence>
<evidence type="ECO:0000256" key="4">
    <source>
        <dbReference type="ARBA" id="ARBA00022643"/>
    </source>
</evidence>
<accession>A0ABZ3IHW6</accession>
<dbReference type="EMBL" id="CP155573">
    <property type="protein sequence ID" value="XFO65259.1"/>
    <property type="molecule type" value="Genomic_DNA"/>
</dbReference>
<dbReference type="Proteomes" id="UP000216752">
    <property type="component" value="Chromosome"/>
</dbReference>
<evidence type="ECO:0000256" key="3">
    <source>
        <dbReference type="ARBA" id="ARBA00022630"/>
    </source>
</evidence>